<evidence type="ECO:0000313" key="2">
    <source>
        <dbReference type="Proteomes" id="UP000191342"/>
    </source>
</evidence>
<dbReference type="Proteomes" id="UP000191342">
    <property type="component" value="Unassembled WGS sequence"/>
</dbReference>
<dbReference type="AlphaFoldDB" id="A0A1V6SBE2"/>
<dbReference type="PANTHER" id="PTHR37535:SF3">
    <property type="entry name" value="FLUG DOMAIN-CONTAINING PROTEIN"/>
    <property type="match status" value="1"/>
</dbReference>
<reference evidence="2" key="1">
    <citation type="journal article" date="2017" name="Nat. Microbiol.">
        <title>Global analysis of biosynthetic gene clusters reveals vast potential of secondary metabolite production in Penicillium species.</title>
        <authorList>
            <person name="Nielsen J.C."/>
            <person name="Grijseels S."/>
            <person name="Prigent S."/>
            <person name="Ji B."/>
            <person name="Dainat J."/>
            <person name="Nielsen K.F."/>
            <person name="Frisvad J.C."/>
            <person name="Workman M."/>
            <person name="Nielsen J."/>
        </authorList>
    </citation>
    <scope>NUCLEOTIDE SEQUENCE [LARGE SCALE GENOMIC DNA]</scope>
    <source>
        <strain evidence="2">IBT 14082</strain>
    </source>
</reference>
<comment type="caution">
    <text evidence="1">The sequence shown here is derived from an EMBL/GenBank/DDBJ whole genome shotgun (WGS) entry which is preliminary data.</text>
</comment>
<dbReference type="OrthoDB" id="4357582at2759"/>
<evidence type="ECO:0000313" key="1">
    <source>
        <dbReference type="EMBL" id="OQE11337.1"/>
    </source>
</evidence>
<keyword evidence="2" id="KW-1185">Reference proteome</keyword>
<proteinExistence type="predicted"/>
<dbReference type="Pfam" id="PF11917">
    <property type="entry name" value="DUF3435"/>
    <property type="match status" value="1"/>
</dbReference>
<dbReference type="InterPro" id="IPR021842">
    <property type="entry name" value="DUF3435"/>
</dbReference>
<dbReference type="PANTHER" id="PTHR37535">
    <property type="entry name" value="FLUG DOMAIN PROTEIN"/>
    <property type="match status" value="1"/>
</dbReference>
<gene>
    <name evidence="1" type="ORF">PENFLA_c072G06574</name>
</gene>
<protein>
    <submittedName>
        <fullName evidence="1">Uncharacterized protein</fullName>
    </submittedName>
</protein>
<accession>A0A1V6SBE2</accession>
<dbReference type="EMBL" id="MLQL01000072">
    <property type="protein sequence ID" value="OQE11337.1"/>
    <property type="molecule type" value="Genomic_DNA"/>
</dbReference>
<name>A0A1V6SBE2_9EURO</name>
<organism evidence="1 2">
    <name type="scientific">Penicillium flavigenum</name>
    <dbReference type="NCBI Taxonomy" id="254877"/>
    <lineage>
        <taxon>Eukaryota</taxon>
        <taxon>Fungi</taxon>
        <taxon>Dikarya</taxon>
        <taxon>Ascomycota</taxon>
        <taxon>Pezizomycotina</taxon>
        <taxon>Eurotiomycetes</taxon>
        <taxon>Eurotiomycetidae</taxon>
        <taxon>Eurotiales</taxon>
        <taxon>Aspergillaceae</taxon>
        <taxon>Penicillium</taxon>
    </lineage>
</organism>
<dbReference type="STRING" id="254877.A0A1V6SBE2"/>
<sequence>MFSEQNIPKALQERLARAISRGFTRDYQDEKEKEGNTVCHPELAPATLEKYNRTVDNWALWRISRNESTDPNFPNLPVPTPELLKLFAEFYIKSCKKVPSQQSACNHFTSFTSKWERETSQSLPKEVKDDVLNHLSFHLKWSKERGSLIRWVTIDPEFLKGWRYRDDTTLPKNWFREHPVLGMSFVFWVIVHGVADGAFKGLATVTEVLAAKPPNGRESWTLEWNETTKDLPFFRRVTAQGPDPTKALTFSSLRHNFTTLAQRDGFKDQLRVHGIRGGIANKIDPKASQATRSQALDHQNHNTYLKYQSSLKALDIQALFYDLDPDYECRDMEQSMSHHRDSNVPLKLNAATTAQFESDDEIVKINQRIAHLTQEIAGRLEENRDLVFERDRLYNKKAKRLLAWKKDFIKNWWDTSYTEYVSGNDFSERDPTPLFDIYKKYLPERSRLSENLLKKETLDSELGRQCLEDMVTICMSTERAIYYPGIAPEEGRCPICNKSILE</sequence>